<dbReference type="EMBL" id="JACETL010000021">
    <property type="protein sequence ID" value="MBA4692578.1"/>
    <property type="molecule type" value="Genomic_DNA"/>
</dbReference>
<evidence type="ECO:0000313" key="2">
    <source>
        <dbReference type="EMBL" id="MBA4692578.1"/>
    </source>
</evidence>
<comment type="caution">
    <text evidence="2">The sequence shown here is derived from an EMBL/GenBank/DDBJ whole genome shotgun (WGS) entry which is preliminary data.</text>
</comment>
<dbReference type="AlphaFoldDB" id="A0A838XTA4"/>
<dbReference type="SUPFAM" id="SSF53474">
    <property type="entry name" value="alpha/beta-Hydrolases"/>
    <property type="match status" value="1"/>
</dbReference>
<protein>
    <submittedName>
        <fullName evidence="2">Alpha/beta hydrolase</fullName>
    </submittedName>
</protein>
<name>A0A838XTA4_9GAMM</name>
<dbReference type="Pfam" id="PF00561">
    <property type="entry name" value="Abhydrolase_1"/>
    <property type="match status" value="1"/>
</dbReference>
<dbReference type="Proteomes" id="UP000551848">
    <property type="component" value="Unassembled WGS sequence"/>
</dbReference>
<dbReference type="PANTHER" id="PTHR43433">
    <property type="entry name" value="HYDROLASE, ALPHA/BETA FOLD FAMILY PROTEIN"/>
    <property type="match status" value="1"/>
</dbReference>
<dbReference type="Gene3D" id="3.40.50.1820">
    <property type="entry name" value="alpha/beta hydrolase"/>
    <property type="match status" value="1"/>
</dbReference>
<dbReference type="InterPro" id="IPR029058">
    <property type="entry name" value="AB_hydrolase_fold"/>
</dbReference>
<dbReference type="InterPro" id="IPR050471">
    <property type="entry name" value="AB_hydrolase"/>
</dbReference>
<organism evidence="2 3">
    <name type="scientific">SAR86 cluster bacterium</name>
    <dbReference type="NCBI Taxonomy" id="2030880"/>
    <lineage>
        <taxon>Bacteria</taxon>
        <taxon>Pseudomonadati</taxon>
        <taxon>Pseudomonadota</taxon>
        <taxon>Gammaproteobacteria</taxon>
        <taxon>SAR86 cluster</taxon>
    </lineage>
</organism>
<dbReference type="InterPro" id="IPR000073">
    <property type="entry name" value="AB_hydrolase_1"/>
</dbReference>
<dbReference type="PANTHER" id="PTHR43433:SF5">
    <property type="entry name" value="AB HYDROLASE-1 DOMAIN-CONTAINING PROTEIN"/>
    <property type="match status" value="1"/>
</dbReference>
<keyword evidence="2" id="KW-0378">Hydrolase</keyword>
<accession>A0A838XTA4</accession>
<gene>
    <name evidence="2" type="ORF">H2072_02390</name>
</gene>
<sequence length="304" mass="34866">MKNNQQYREGFSENNGVKIFYRDYGPEDGDPVLMVHGLGAQLVHWQPHLISFLQDNNFRPIAYDNRDVGLSSRFTATPSFVLDYIKYFLRLPIKSEYKIDDMADDGIQLLETLKIEKAHIFSTSMGGMIAQIISAQYPEKVKTFTLIASTASTPSPINAPTRAVREIMLQRSKNPNASYEEIIKREIKMVSLIGMEGREVDTPEFRKETIENLDRSKDGSGYARQLLSILASKDRLKKIKKIKAPTLIIHGKDDPMIHVKNAYRMHKLIPHSRLKIIKNMRHLIEPEVLKQFEGMLLEHLKISS</sequence>
<evidence type="ECO:0000313" key="3">
    <source>
        <dbReference type="Proteomes" id="UP000551848"/>
    </source>
</evidence>
<feature type="domain" description="AB hydrolase-1" evidence="1">
    <location>
        <begin position="31"/>
        <end position="283"/>
    </location>
</feature>
<evidence type="ECO:0000259" key="1">
    <source>
        <dbReference type="Pfam" id="PF00561"/>
    </source>
</evidence>
<reference evidence="2 3" key="1">
    <citation type="submission" date="2020-06" db="EMBL/GenBank/DDBJ databases">
        <title>Dysbiosis in marine aquaculture revealed through microbiome analysis: reverse ecology for environmental sustainability.</title>
        <authorList>
            <person name="Haro-Moreno J.M."/>
            <person name="Coutinho F.H."/>
            <person name="Zaragoza-Solas A."/>
            <person name="Picazo A."/>
            <person name="Almagro-Moreno S."/>
            <person name="Lopez-Perez M."/>
        </authorList>
    </citation>
    <scope>NUCLEOTIDE SEQUENCE [LARGE SCALE GENOMIC DNA]</scope>
    <source>
        <strain evidence="2">MCMED-G41</strain>
    </source>
</reference>
<proteinExistence type="predicted"/>
<dbReference type="GO" id="GO:0016787">
    <property type="term" value="F:hydrolase activity"/>
    <property type="evidence" value="ECO:0007669"/>
    <property type="project" value="UniProtKB-KW"/>
</dbReference>